<protein>
    <submittedName>
        <fullName evidence="1">Uncharacterized protein</fullName>
    </submittedName>
</protein>
<comment type="caution">
    <text evidence="1">The sequence shown here is derived from an EMBL/GenBank/DDBJ whole genome shotgun (WGS) entry which is preliminary data.</text>
</comment>
<proteinExistence type="predicted"/>
<gene>
    <name evidence="1" type="ORF">GN244_ATG01820</name>
    <name evidence="2" type="ORF">GN958_ATG02628</name>
</gene>
<name>A0A833TM80_PHYIN</name>
<keyword evidence="3" id="KW-1185">Reference proteome</keyword>
<evidence type="ECO:0000313" key="2">
    <source>
        <dbReference type="EMBL" id="KAF4148180.1"/>
    </source>
</evidence>
<dbReference type="Proteomes" id="UP000704712">
    <property type="component" value="Unassembled WGS sequence"/>
</dbReference>
<dbReference type="AlphaFoldDB" id="A0A833TM80"/>
<evidence type="ECO:0000313" key="1">
    <source>
        <dbReference type="EMBL" id="KAF4045775.1"/>
    </source>
</evidence>
<dbReference type="Proteomes" id="UP000602510">
    <property type="component" value="Unassembled WGS sequence"/>
</dbReference>
<accession>A0A833TM80</accession>
<organism evidence="1 3">
    <name type="scientific">Phytophthora infestans</name>
    <name type="common">Potato late blight agent</name>
    <name type="synonym">Botrytis infestans</name>
    <dbReference type="NCBI Taxonomy" id="4787"/>
    <lineage>
        <taxon>Eukaryota</taxon>
        <taxon>Sar</taxon>
        <taxon>Stramenopiles</taxon>
        <taxon>Oomycota</taxon>
        <taxon>Peronosporomycetes</taxon>
        <taxon>Peronosporales</taxon>
        <taxon>Peronosporaceae</taxon>
        <taxon>Phytophthora</taxon>
    </lineage>
</organism>
<reference evidence="1" key="1">
    <citation type="submission" date="2020-04" db="EMBL/GenBank/DDBJ databases">
        <title>Hybrid Assembly of Korean Phytophthora infestans isolates.</title>
        <authorList>
            <person name="Prokchorchik M."/>
            <person name="Lee Y."/>
            <person name="Seo J."/>
            <person name="Cho J.-H."/>
            <person name="Park Y.-E."/>
            <person name="Jang D.-C."/>
            <person name="Im J.-S."/>
            <person name="Choi J.-G."/>
            <person name="Park H.-J."/>
            <person name="Lee G.-B."/>
            <person name="Lee Y.-G."/>
            <person name="Hong S.-Y."/>
            <person name="Cho K."/>
            <person name="Sohn K.H."/>
        </authorList>
    </citation>
    <scope>NUCLEOTIDE SEQUENCE</scope>
    <source>
        <strain evidence="1">KR_1_A1</strain>
        <strain evidence="2">KR_2_A2</strain>
    </source>
</reference>
<dbReference type="EMBL" id="JAACNO010000330">
    <property type="protein sequence ID" value="KAF4148180.1"/>
    <property type="molecule type" value="Genomic_DNA"/>
</dbReference>
<evidence type="ECO:0000313" key="3">
    <source>
        <dbReference type="Proteomes" id="UP000602510"/>
    </source>
</evidence>
<sequence>MKAPDSDIKDRADFAPAWTEAKRESAYHNKQLHGFLAQDATMLVLRPKWLGDLKVPVSEPTLGSNKLAR</sequence>
<dbReference type="EMBL" id="WSZM01000040">
    <property type="protein sequence ID" value="KAF4045775.1"/>
    <property type="molecule type" value="Genomic_DNA"/>
</dbReference>